<proteinExistence type="predicted"/>
<dbReference type="EMBL" id="CP011518">
    <property type="protein sequence ID" value="AKK24820.1"/>
    <property type="molecule type" value="Genomic_DNA"/>
</dbReference>
<organism evidence="2 3">
    <name type="scientific">Pandoraea oxalativorans</name>
    <dbReference type="NCBI Taxonomy" id="573737"/>
    <lineage>
        <taxon>Bacteria</taxon>
        <taxon>Pseudomonadati</taxon>
        <taxon>Pseudomonadota</taxon>
        <taxon>Betaproteobacteria</taxon>
        <taxon>Burkholderiales</taxon>
        <taxon>Burkholderiaceae</taxon>
        <taxon>Pandoraea</taxon>
    </lineage>
</organism>
<evidence type="ECO:0000313" key="3">
    <source>
        <dbReference type="Proteomes" id="UP000035050"/>
    </source>
</evidence>
<accession>A0A0G3II83</accession>
<evidence type="ECO:0000256" key="1">
    <source>
        <dbReference type="SAM" id="MobiDB-lite"/>
    </source>
</evidence>
<feature type="region of interest" description="Disordered" evidence="1">
    <location>
        <begin position="55"/>
        <end position="74"/>
    </location>
</feature>
<protein>
    <submittedName>
        <fullName evidence="2">Uncharacterized protein</fullName>
    </submittedName>
</protein>
<dbReference type="Proteomes" id="UP000035050">
    <property type="component" value="Plasmid pPO70-1"/>
</dbReference>
<keyword evidence="3" id="KW-1185">Reference proteome</keyword>
<gene>
    <name evidence="2" type="ORF">MB84_28990</name>
</gene>
<name>A0A0G3II83_9BURK</name>
<geneLocation type="plasmid" evidence="2 3">
    <name>pPO70-1</name>
</geneLocation>
<dbReference type="PATRIC" id="fig|573737.6.peg.5774"/>
<dbReference type="AlphaFoldDB" id="A0A0G3II83"/>
<dbReference type="KEGG" id="pox:MB84_28990"/>
<sequence length="74" mass="8151">MLWGETVLQPGELKLAEVSTASSWSVTPAGFEMKEASFAVWVEYSDPIPLNTHLGENARREEVSDDETTSIVLP</sequence>
<keyword evidence="2" id="KW-0614">Plasmid</keyword>
<evidence type="ECO:0000313" key="2">
    <source>
        <dbReference type="EMBL" id="AKK24820.1"/>
    </source>
</evidence>
<reference evidence="2" key="1">
    <citation type="submission" date="2016-06" db="EMBL/GenBank/DDBJ databases">
        <title>Pandoraea oxalativorans DSM 23570 Genome Sequencing.</title>
        <authorList>
            <person name="Ee R."/>
            <person name="Lim Y.-L."/>
            <person name="Yong D."/>
            <person name="Yin W.-F."/>
            <person name="Chan K.-G."/>
        </authorList>
    </citation>
    <scope>NUCLEOTIDE SEQUENCE</scope>
    <source>
        <strain evidence="2">DSM 23570</strain>
        <plasmid evidence="2">pPO70-1</plasmid>
    </source>
</reference>